<feature type="region of interest" description="Disordered" evidence="1">
    <location>
        <begin position="1"/>
        <end position="31"/>
    </location>
</feature>
<feature type="compositionally biased region" description="Basic and acidic residues" evidence="1">
    <location>
        <begin position="8"/>
        <end position="24"/>
    </location>
</feature>
<evidence type="ECO:0000256" key="1">
    <source>
        <dbReference type="SAM" id="MobiDB-lite"/>
    </source>
</evidence>
<dbReference type="AlphaFoldDB" id="A0A443NWV3"/>
<name>A0A443NWV3_9MAGN</name>
<evidence type="ECO:0000313" key="2">
    <source>
        <dbReference type="EMBL" id="RWR82989.1"/>
    </source>
</evidence>
<dbReference type="EMBL" id="QPKB01000004">
    <property type="protein sequence ID" value="RWR82989.1"/>
    <property type="molecule type" value="Genomic_DNA"/>
</dbReference>
<accession>A0A443NWV3</accession>
<gene>
    <name evidence="2" type="ORF">CKAN_01172900</name>
</gene>
<reference evidence="2 3" key="1">
    <citation type="journal article" date="2019" name="Nat. Plants">
        <title>Stout camphor tree genome fills gaps in understanding of flowering plant genome evolution.</title>
        <authorList>
            <person name="Chaw S.M."/>
            <person name="Liu Y.C."/>
            <person name="Wu Y.W."/>
            <person name="Wang H.Y."/>
            <person name="Lin C.I."/>
            <person name="Wu C.S."/>
            <person name="Ke H.M."/>
            <person name="Chang L.Y."/>
            <person name="Hsu C.Y."/>
            <person name="Yang H.T."/>
            <person name="Sudianto E."/>
            <person name="Hsu M.H."/>
            <person name="Wu K.P."/>
            <person name="Wang L.N."/>
            <person name="Leebens-Mack J.H."/>
            <person name="Tsai I.J."/>
        </authorList>
    </citation>
    <scope>NUCLEOTIDE SEQUENCE [LARGE SCALE GENOMIC DNA]</scope>
    <source>
        <strain evidence="3">cv. Chaw 1501</strain>
        <tissue evidence="2">Young leaves</tissue>
    </source>
</reference>
<proteinExistence type="predicted"/>
<comment type="caution">
    <text evidence="2">The sequence shown here is derived from an EMBL/GenBank/DDBJ whole genome shotgun (WGS) entry which is preliminary data.</text>
</comment>
<protein>
    <submittedName>
        <fullName evidence="2">Uncharacterized protein</fullName>
    </submittedName>
</protein>
<dbReference type="Proteomes" id="UP000283530">
    <property type="component" value="Unassembled WGS sequence"/>
</dbReference>
<evidence type="ECO:0000313" key="3">
    <source>
        <dbReference type="Proteomes" id="UP000283530"/>
    </source>
</evidence>
<sequence length="72" mass="7677">MVGAGNMKGERERRGEKIKTEATREGGPTVVLDAGGGADGASFGKGFFLSELFQLSCETFFFSVGEDQRLVV</sequence>
<keyword evidence="3" id="KW-1185">Reference proteome</keyword>
<organism evidence="2 3">
    <name type="scientific">Cinnamomum micranthum f. kanehirae</name>
    <dbReference type="NCBI Taxonomy" id="337451"/>
    <lineage>
        <taxon>Eukaryota</taxon>
        <taxon>Viridiplantae</taxon>
        <taxon>Streptophyta</taxon>
        <taxon>Embryophyta</taxon>
        <taxon>Tracheophyta</taxon>
        <taxon>Spermatophyta</taxon>
        <taxon>Magnoliopsida</taxon>
        <taxon>Magnoliidae</taxon>
        <taxon>Laurales</taxon>
        <taxon>Lauraceae</taxon>
        <taxon>Cinnamomum</taxon>
    </lineage>
</organism>